<keyword evidence="2" id="KW-0472">Membrane</keyword>
<feature type="region of interest" description="Disordered" evidence="1">
    <location>
        <begin position="871"/>
        <end position="904"/>
    </location>
</feature>
<gene>
    <name evidence="3" type="ORF">Q4I31_001403</name>
</gene>
<dbReference type="AlphaFoldDB" id="A0AAW3ATL9"/>
<evidence type="ECO:0000256" key="1">
    <source>
        <dbReference type="SAM" id="MobiDB-lite"/>
    </source>
</evidence>
<evidence type="ECO:0000256" key="2">
    <source>
        <dbReference type="SAM" id="Phobius"/>
    </source>
</evidence>
<keyword evidence="2" id="KW-0812">Transmembrane</keyword>
<protein>
    <recommendedName>
        <fullName evidence="5">Integral membrane protein</fullName>
    </recommendedName>
</protein>
<name>A0AAW3ATL9_9TRYP</name>
<dbReference type="EMBL" id="JBAMZK010000009">
    <property type="protein sequence ID" value="KAL0511891.1"/>
    <property type="molecule type" value="Genomic_DNA"/>
</dbReference>
<feature type="region of interest" description="Disordered" evidence="1">
    <location>
        <begin position="728"/>
        <end position="810"/>
    </location>
</feature>
<feature type="compositionally biased region" description="Basic and acidic residues" evidence="1">
    <location>
        <begin position="846"/>
        <end position="860"/>
    </location>
</feature>
<keyword evidence="4" id="KW-1185">Reference proteome</keyword>
<evidence type="ECO:0008006" key="5">
    <source>
        <dbReference type="Google" id="ProtNLM"/>
    </source>
</evidence>
<feature type="region of interest" description="Disordered" evidence="1">
    <location>
        <begin position="640"/>
        <end position="664"/>
    </location>
</feature>
<proteinExistence type="predicted"/>
<evidence type="ECO:0000313" key="3">
    <source>
        <dbReference type="EMBL" id="KAL0511891.1"/>
    </source>
</evidence>
<reference evidence="3 4" key="1">
    <citation type="submission" date="2024-02" db="EMBL/GenBank/DDBJ databases">
        <title>FIRST GENOME SEQUENCES OF Leishmania (Viannia) shawi, Leishmania (Viannia) lindenbergi AND Leishmania (Viannia) utingensis.</title>
        <authorList>
            <person name="Resadore F."/>
            <person name="Custodio M.G.F."/>
            <person name="Boite M.C."/>
            <person name="Cupolillo E."/>
            <person name="Ferreira G.E.M."/>
        </authorList>
    </citation>
    <scope>NUCLEOTIDE SEQUENCE [LARGE SCALE GENOMIC DNA]</scope>
    <source>
        <strain evidence="3 4">MHOM/BR/1966/M15733</strain>
    </source>
</reference>
<feature type="region of interest" description="Disordered" evidence="1">
    <location>
        <begin position="941"/>
        <end position="965"/>
    </location>
</feature>
<dbReference type="Proteomes" id="UP001500131">
    <property type="component" value="Unassembled WGS sequence"/>
</dbReference>
<keyword evidence="2" id="KW-1133">Transmembrane helix</keyword>
<feature type="transmembrane region" description="Helical" evidence="2">
    <location>
        <begin position="980"/>
        <end position="1003"/>
    </location>
</feature>
<organism evidence="3 4">
    <name type="scientific">Leishmania lindenbergi</name>
    <dbReference type="NCBI Taxonomy" id="651832"/>
    <lineage>
        <taxon>Eukaryota</taxon>
        <taxon>Discoba</taxon>
        <taxon>Euglenozoa</taxon>
        <taxon>Kinetoplastea</taxon>
        <taxon>Metakinetoplastina</taxon>
        <taxon>Trypanosomatida</taxon>
        <taxon>Trypanosomatidae</taxon>
        <taxon>Leishmaniinae</taxon>
        <taxon>Leishmania</taxon>
    </lineage>
</organism>
<evidence type="ECO:0000313" key="4">
    <source>
        <dbReference type="Proteomes" id="UP001500131"/>
    </source>
</evidence>
<feature type="region of interest" description="Disordered" evidence="1">
    <location>
        <begin position="841"/>
        <end position="860"/>
    </location>
</feature>
<comment type="caution">
    <text evidence="3">The sequence shown here is derived from an EMBL/GenBank/DDBJ whole genome shotgun (WGS) entry which is preliminary data.</text>
</comment>
<feature type="region of interest" description="Disordered" evidence="1">
    <location>
        <begin position="191"/>
        <end position="214"/>
    </location>
</feature>
<feature type="compositionally biased region" description="Low complexity" evidence="1">
    <location>
        <begin position="881"/>
        <end position="898"/>
    </location>
</feature>
<sequence length="1170" mass="122681">MLRDAEAGSASGSSVTSFPSASLLPRLTRSYSEGLLVSQCDAASSHTGSLSAHGMPTNSLTWSPPRPVKCVNVAAPAPAVQSTNASQVSPVWALSTPHPTATVTSARTAAAMERTSASRATCRVVAGCRISPKLTELLRAAATREDGDAPFLDVPAEVLLLESSGGTPRTQHTRRGEPATAAPLQGIAHAYPTEPPLTATSGAHRRTSPSSPASISAAEALMVDPDAPRSSRQHLSYKIHAAPRNGTNSARTSGVLAPLSGTATPPTSPFTKAGARTPASSPVVAYRTAAPPSITSPVSFGGAMLFLLTPKSSLSGAEVEVTPALLLGGGTAATPSVHSSAALSPGVATTATSSFPAATGALLPLPSSTPSNAHGGGQHVEVPLCFQGFAVYRHNQLERHISVSSRGRSSPAASAAVTTSVLERSRRTSSVASALSMSGFTDAPYDFDGFLDGAAVSFVGEADDLHGDPLYGCNDSGDTYEDGEGYRMVDDNDDDGDGSYHDVVQRRQRKVVMKGAMPPAAAVAASESESELELSQGQELTSVQWKGNMYTCATANFNVSGPVTRIPIAAHASSSRTERHLRISLMHTTGRSNSASSCGSGGGGSMRLSTFDRTTLTMPQQLFASQGALLRSLSTQTHISTSDGSHRLAGVRSGTAESPSSAPDLPMFVSTSYSPCSGSAAAAATGSGGAGDRFLPPQVGKGSTWSWERVRCTPAGTVARPATRHCSTRWHGYNDSRTTRRLSGSLHRPLSNLLDTPGGAPKRVQQTRSSSGAEGRTWSSERCGDGRGRGRDRDRPSRASSGGENISCNPSSAQWKRFVIRPPPLHLCNTSSRLWRHALGSPAAAEEGRTADGHADGDDRAADLHECATSASLLPPPSRQALSSQSPATSSTTTGAAAEDQERDLHSAHVRGTTMVTPVPLPHEDIMHTQNRSTMPLGGANGSKVPRPLSCSHREQGQCHHRHGPHRDWHLRLPRLTLPYGTLGVLLTMATLVVAHVIVQCMLSNSLTGRHTYVFSELVLFVEDFTLLPVMSCEIFTSSRSKDPARPSLRDLHWTPPKSITRLLCAVIQFMDLTESVPTLSHASQSPSEPRDEKRCAPLRCDDNLGNLSAVAVSTEQPQPITDGNWEGEHSMLDPSMVCISTNSSSIAFRGDIEAAHVTGTRTGIAGGLL</sequence>
<accession>A0AAW3ATL9</accession>
<feature type="compositionally biased region" description="Basic and acidic residues" evidence="1">
    <location>
        <begin position="782"/>
        <end position="797"/>
    </location>
</feature>
<feature type="region of interest" description="Disordered" evidence="1">
    <location>
        <begin position="258"/>
        <end position="277"/>
    </location>
</feature>